<dbReference type="AlphaFoldDB" id="F5S567"/>
<evidence type="ECO:0000313" key="1">
    <source>
        <dbReference type="EMBL" id="EGK11492.1"/>
    </source>
</evidence>
<comment type="caution">
    <text evidence="1">The sequence shown here is derived from an EMBL/GenBank/DDBJ whole genome shotgun (WGS) entry which is preliminary data.</text>
</comment>
<evidence type="ECO:0000313" key="2">
    <source>
        <dbReference type="Proteomes" id="UP000004207"/>
    </source>
</evidence>
<proteinExistence type="predicted"/>
<dbReference type="Proteomes" id="UP000004207">
    <property type="component" value="Unassembled WGS sequence"/>
</dbReference>
<dbReference type="EMBL" id="AFHS01000010">
    <property type="protein sequence ID" value="EGK11492.1"/>
    <property type="molecule type" value="Genomic_DNA"/>
</dbReference>
<dbReference type="HOGENOM" id="CLU_2861791_0_0_4"/>
<reference evidence="1 2" key="1">
    <citation type="submission" date="2011-04" db="EMBL/GenBank/DDBJ databases">
        <authorList>
            <person name="Muzny D."/>
            <person name="Qin X."/>
            <person name="Deng J."/>
            <person name="Jiang H."/>
            <person name="Liu Y."/>
            <person name="Qu J."/>
            <person name="Song X.-Z."/>
            <person name="Zhang L."/>
            <person name="Thornton R."/>
            <person name="Coyle M."/>
            <person name="Francisco L."/>
            <person name="Jackson L."/>
            <person name="Javaid M."/>
            <person name="Korchina V."/>
            <person name="Kovar C."/>
            <person name="Mata R."/>
            <person name="Mathew T."/>
            <person name="Ngo R."/>
            <person name="Nguyen L."/>
            <person name="Nguyen N."/>
            <person name="Okwuonu G."/>
            <person name="Ongeri F."/>
            <person name="Pham C."/>
            <person name="Simmons D."/>
            <person name="Wilczek-Boney K."/>
            <person name="Hale W."/>
            <person name="Jakkamsetti A."/>
            <person name="Pham P."/>
            <person name="Ruth R."/>
            <person name="San Lucas F."/>
            <person name="Warren J."/>
            <person name="Zhang J."/>
            <person name="Zhao Z."/>
            <person name="Zhou C."/>
            <person name="Zhu D."/>
            <person name="Lee S."/>
            <person name="Bess C."/>
            <person name="Blankenburg K."/>
            <person name="Forbes L."/>
            <person name="Fu Q."/>
            <person name="Gubbala S."/>
            <person name="Hirani K."/>
            <person name="Jayaseelan J.C."/>
            <person name="Lara F."/>
            <person name="Munidasa M."/>
            <person name="Palculict T."/>
            <person name="Patil S."/>
            <person name="Pu L.-L."/>
            <person name="Saada N."/>
            <person name="Tang L."/>
            <person name="Weissenberger G."/>
            <person name="Zhu Y."/>
            <person name="Hemphill L."/>
            <person name="Shang Y."/>
            <person name="Youmans B."/>
            <person name="Ayvaz T."/>
            <person name="Ross M."/>
            <person name="Santibanez J."/>
            <person name="Aqrawi P."/>
            <person name="Gross S."/>
            <person name="Joshi V."/>
            <person name="Fowler G."/>
            <person name="Nazareth L."/>
            <person name="Reid J."/>
            <person name="Worley K."/>
            <person name="Petrosino J."/>
            <person name="Highlander S."/>
            <person name="Gibbs R."/>
        </authorList>
    </citation>
    <scope>NUCLEOTIDE SEQUENCE [LARGE SCALE GENOMIC DNA]</scope>
    <source>
        <strain evidence="1 2">ATCC 23330</strain>
    </source>
</reference>
<protein>
    <submittedName>
        <fullName evidence="1">Uncharacterized protein</fullName>
    </submittedName>
</protein>
<sequence length="64" mass="7554">MAKIHKKKWQPSGCRAAEYLKSEILRFTNKSGFRLTLPHCPKGVKKQYDKAGIEQPYWLFKKIM</sequence>
<gene>
    <name evidence="1" type="ORF">HMPREF0476_0350</name>
</gene>
<accession>F5S567</accession>
<name>F5S567_KINKI</name>
<organism evidence="1 2">
    <name type="scientific">Kingella kingae ATCC 23330</name>
    <dbReference type="NCBI Taxonomy" id="887327"/>
    <lineage>
        <taxon>Bacteria</taxon>
        <taxon>Pseudomonadati</taxon>
        <taxon>Pseudomonadota</taxon>
        <taxon>Betaproteobacteria</taxon>
        <taxon>Neisseriales</taxon>
        <taxon>Neisseriaceae</taxon>
        <taxon>Kingella</taxon>
    </lineage>
</organism>
<keyword evidence="2" id="KW-1185">Reference proteome</keyword>